<dbReference type="EMBL" id="MN812206">
    <property type="protein sequence ID" value="QHB38640.1"/>
    <property type="molecule type" value="Genomic_DNA"/>
</dbReference>
<keyword evidence="2" id="KW-1185">Reference proteome</keyword>
<sequence>MNKFKGTKGDFKEDLGIDLLGHNDELMQIIVFSKQVNTHSVAHVFGLTQEEVMANAKLFANSKKMLDMLIKMKNKDEWDIEDHFDLENLIKETLT</sequence>
<reference evidence="1 2" key="1">
    <citation type="journal article" date="2020" name="Viruses">
        <title>Diversity and Host Interactions Among Virulent and Temperate Baltic Sea Flavobacterium Phages.</title>
        <authorList>
            <person name="Nilsson E."/>
            <person name="Bayfield O.W."/>
            <person name="Lundin D."/>
            <person name="Antson A.A."/>
            <person name="Holmfeldt K."/>
        </authorList>
    </citation>
    <scope>NUCLEOTIDE SEQUENCE [LARGE SCALE GENOMIC DNA]</scope>
</reference>
<evidence type="ECO:0000313" key="2">
    <source>
        <dbReference type="Proteomes" id="UP000464173"/>
    </source>
</evidence>
<gene>
    <name evidence="1" type="ORF">filifjonk91_gp023</name>
</gene>
<name>A0A6B9L9U3_9CAUD</name>
<accession>A0A6B9L9U3</accession>
<dbReference type="Proteomes" id="UP000464173">
    <property type="component" value="Segment"/>
</dbReference>
<proteinExistence type="predicted"/>
<organism evidence="1 2">
    <name type="scientific">Flavobacterium phage vB_FspS_filifjonk9-1</name>
    <dbReference type="NCBI Taxonomy" id="2686245"/>
    <lineage>
        <taxon>Viruses</taxon>
        <taxon>Duplodnaviria</taxon>
        <taxon>Heunggongvirae</taxon>
        <taxon>Uroviricota</taxon>
        <taxon>Caudoviricetes</taxon>
        <taxon>Muminvirus</taxon>
        <taxon>Muminvirus filifjonk</taxon>
    </lineage>
</organism>
<evidence type="ECO:0000313" key="1">
    <source>
        <dbReference type="EMBL" id="QHB38640.1"/>
    </source>
</evidence>
<protein>
    <submittedName>
        <fullName evidence="1">Uncharacterized protein</fullName>
    </submittedName>
</protein>